<dbReference type="EMBL" id="JBHTCJ010000001">
    <property type="protein sequence ID" value="MFC7340319.1"/>
    <property type="molecule type" value="Genomic_DNA"/>
</dbReference>
<dbReference type="InterPro" id="IPR045018">
    <property type="entry name" value="Azg-like"/>
</dbReference>
<feature type="transmembrane region" description="Helical" evidence="7">
    <location>
        <begin position="199"/>
        <end position="218"/>
    </location>
</feature>
<feature type="transmembrane region" description="Helical" evidence="7">
    <location>
        <begin position="124"/>
        <end position="147"/>
    </location>
</feature>
<keyword evidence="9" id="KW-1185">Reference proteome</keyword>
<feature type="transmembrane region" description="Helical" evidence="7">
    <location>
        <begin position="471"/>
        <end position="493"/>
    </location>
</feature>
<sequence length="496" mass="51256">MPSSRPEPDPPTARSTRPVGALDRYFEITARGSSVSREIRGGLATFFAMSYIVVLNPLIVGTAPDSTGATLGVTAVASATALVAGVMTILMGVVGKYPFAIATGLGLNAFLASVVAPQMTWADAMGLIVIEGVIITILVLTGLRTAVFNAVPGQLKTAISVGIGLYIALIGFVDAGFVRRIPDDAGTTTPLQLGIDGNLAGWPVFVFAIGVLITAALVSRRVKGAILLGILSTTVLAVIVEALTSTGPSTGADGSSNPRGWGLVVPTLPDKLVDVPDLGLLGQFNLLGSFDRIGLVAVLLLVFTLMLVDFFDTMGTVVGLGAEADLLDNKGNLPGIGRVFFIDSISAIAGGAGSTSSNTTFIESAAGIGEGARTGLANVVTGTLFLLAMFFTPLISIVPFEAASPALVIIGFLMLTQVRGIDFSDYGVAIPAFLTMVVMPFSYSISAGIGIGFVSYAVLRTVQGRAREIHPLMWVVAALFVIYFTIEPIQGLLGLS</sequence>
<gene>
    <name evidence="8" type="ORF">ACFQRI_02765</name>
</gene>
<feature type="transmembrane region" description="Helical" evidence="7">
    <location>
        <begin position="225"/>
        <end position="244"/>
    </location>
</feature>
<dbReference type="Proteomes" id="UP001596504">
    <property type="component" value="Unassembled WGS sequence"/>
</dbReference>
<feature type="transmembrane region" description="Helical" evidence="7">
    <location>
        <begin position="41"/>
        <end position="63"/>
    </location>
</feature>
<reference evidence="9" key="1">
    <citation type="journal article" date="2019" name="Int. J. Syst. Evol. Microbiol.">
        <title>The Global Catalogue of Microorganisms (GCM) 10K type strain sequencing project: providing services to taxonomists for standard genome sequencing and annotation.</title>
        <authorList>
            <consortium name="The Broad Institute Genomics Platform"/>
            <consortium name="The Broad Institute Genome Sequencing Center for Infectious Disease"/>
            <person name="Wu L."/>
            <person name="Ma J."/>
        </authorList>
    </citation>
    <scope>NUCLEOTIDE SEQUENCE [LARGE SCALE GENOMIC DNA]</scope>
    <source>
        <strain evidence="9">WLHS5</strain>
    </source>
</reference>
<feature type="transmembrane region" description="Helical" evidence="7">
    <location>
        <begin position="293"/>
        <end position="311"/>
    </location>
</feature>
<proteinExistence type="inferred from homology"/>
<comment type="similarity">
    <text evidence="2">Belongs to the nucleobase:cation symporter-2 (NCS2) (TC 2.A.40) family. Azg-like subfamily.</text>
</comment>
<accession>A0ABW2LCU9</accession>
<evidence type="ECO:0000256" key="2">
    <source>
        <dbReference type="ARBA" id="ARBA00005697"/>
    </source>
</evidence>
<evidence type="ECO:0000256" key="6">
    <source>
        <dbReference type="ARBA" id="ARBA00023136"/>
    </source>
</evidence>
<keyword evidence="6 7" id="KW-0472">Membrane</keyword>
<evidence type="ECO:0000256" key="4">
    <source>
        <dbReference type="ARBA" id="ARBA00022692"/>
    </source>
</evidence>
<evidence type="ECO:0000313" key="9">
    <source>
        <dbReference type="Proteomes" id="UP001596504"/>
    </source>
</evidence>
<dbReference type="PANTHER" id="PTHR43337">
    <property type="entry name" value="XANTHINE/URACIL PERMEASE C887.17-RELATED"/>
    <property type="match status" value="1"/>
</dbReference>
<feature type="transmembrane region" description="Helical" evidence="7">
    <location>
        <begin position="69"/>
        <end position="90"/>
    </location>
</feature>
<dbReference type="PANTHER" id="PTHR43337:SF1">
    <property type="entry name" value="XANTHINE_URACIL PERMEASE C887.17-RELATED"/>
    <property type="match status" value="1"/>
</dbReference>
<evidence type="ECO:0000256" key="3">
    <source>
        <dbReference type="ARBA" id="ARBA00022448"/>
    </source>
</evidence>
<feature type="transmembrane region" description="Helical" evidence="7">
    <location>
        <begin position="384"/>
        <end position="414"/>
    </location>
</feature>
<evidence type="ECO:0000256" key="5">
    <source>
        <dbReference type="ARBA" id="ARBA00022989"/>
    </source>
</evidence>
<keyword evidence="5 7" id="KW-1133">Transmembrane helix</keyword>
<feature type="transmembrane region" description="Helical" evidence="7">
    <location>
        <begin position="426"/>
        <end position="459"/>
    </location>
</feature>
<name>A0ABW2LCU9_9PSEU</name>
<feature type="transmembrane region" description="Helical" evidence="7">
    <location>
        <begin position="159"/>
        <end position="179"/>
    </location>
</feature>
<keyword evidence="3" id="KW-0813">Transport</keyword>
<feature type="transmembrane region" description="Helical" evidence="7">
    <location>
        <begin position="97"/>
        <end position="118"/>
    </location>
</feature>
<evidence type="ECO:0000313" key="8">
    <source>
        <dbReference type="EMBL" id="MFC7340319.1"/>
    </source>
</evidence>
<keyword evidence="4 7" id="KW-0812">Transmembrane</keyword>
<dbReference type="InterPro" id="IPR006043">
    <property type="entry name" value="NCS2"/>
</dbReference>
<comment type="subcellular location">
    <subcellularLocation>
        <location evidence="1">Endomembrane system</location>
        <topology evidence="1">Multi-pass membrane protein</topology>
    </subcellularLocation>
</comment>
<evidence type="ECO:0000256" key="7">
    <source>
        <dbReference type="SAM" id="Phobius"/>
    </source>
</evidence>
<organism evidence="8 9">
    <name type="scientific">Saccharopolyspora griseoalba</name>
    <dbReference type="NCBI Taxonomy" id="1431848"/>
    <lineage>
        <taxon>Bacteria</taxon>
        <taxon>Bacillati</taxon>
        <taxon>Actinomycetota</taxon>
        <taxon>Actinomycetes</taxon>
        <taxon>Pseudonocardiales</taxon>
        <taxon>Pseudonocardiaceae</taxon>
        <taxon>Saccharopolyspora</taxon>
    </lineage>
</organism>
<dbReference type="Pfam" id="PF00860">
    <property type="entry name" value="Xan_ur_permease"/>
    <property type="match status" value="1"/>
</dbReference>
<protein>
    <submittedName>
        <fullName evidence="8">NCS2 family permease</fullName>
    </submittedName>
</protein>
<dbReference type="RefSeq" id="WP_380664018.1">
    <property type="nucleotide sequence ID" value="NZ_JBHTCJ010000001.1"/>
</dbReference>
<comment type="caution">
    <text evidence="8">The sequence shown here is derived from an EMBL/GenBank/DDBJ whole genome shotgun (WGS) entry which is preliminary data.</text>
</comment>
<evidence type="ECO:0000256" key="1">
    <source>
        <dbReference type="ARBA" id="ARBA00004127"/>
    </source>
</evidence>